<sequence length="228" mass="24285">MDGRVGGSKIVVVIVDDHELFAQGLALLLTREWGELFTIGGQTTYVEEAADLVASCKADVAIIDLTMPPLGGVAAIRHVKARHPTTRILALSGTDDLGLAEEALRAGADGFLPKTARPEALAGPLWTIAEGLCVVDRTLLEALLTSTRRPPSTLLAGLSDQDLRLWILLATGMETTDIAARMLVSERTAKRMVAALLHKLGVTNRIAAAAMAGRYRLLDDLADADRLS</sequence>
<feature type="modified residue" description="4-aspartylphosphate" evidence="5">
    <location>
        <position position="64"/>
    </location>
</feature>
<dbReference type="InterPro" id="IPR000792">
    <property type="entry name" value="Tscrpt_reg_LuxR_C"/>
</dbReference>
<dbReference type="GO" id="GO:0006355">
    <property type="term" value="P:regulation of DNA-templated transcription"/>
    <property type="evidence" value="ECO:0007669"/>
    <property type="project" value="InterPro"/>
</dbReference>
<dbReference type="Pfam" id="PF00072">
    <property type="entry name" value="Response_reg"/>
    <property type="match status" value="1"/>
</dbReference>
<dbReference type="PROSITE" id="PS50043">
    <property type="entry name" value="HTH_LUXR_2"/>
    <property type="match status" value="1"/>
</dbReference>
<keyword evidence="3" id="KW-0238">DNA-binding</keyword>
<dbReference type="InterPro" id="IPR001789">
    <property type="entry name" value="Sig_transdc_resp-reg_receiver"/>
</dbReference>
<dbReference type="GO" id="GO:0003677">
    <property type="term" value="F:DNA binding"/>
    <property type="evidence" value="ECO:0007669"/>
    <property type="project" value="UniProtKB-KW"/>
</dbReference>
<dbReference type="GO" id="GO:0000160">
    <property type="term" value="P:phosphorelay signal transduction system"/>
    <property type="evidence" value="ECO:0007669"/>
    <property type="project" value="InterPro"/>
</dbReference>
<evidence type="ECO:0000259" key="6">
    <source>
        <dbReference type="PROSITE" id="PS50043"/>
    </source>
</evidence>
<evidence type="ECO:0000256" key="2">
    <source>
        <dbReference type="ARBA" id="ARBA00023015"/>
    </source>
</evidence>
<reference evidence="8" key="1">
    <citation type="submission" date="2016-03" db="EMBL/GenBank/DDBJ databases">
        <authorList>
            <person name="Ploux O."/>
        </authorList>
    </citation>
    <scope>NUCLEOTIDE SEQUENCE</scope>
    <source>
        <strain evidence="8">UC10</strain>
    </source>
</reference>
<dbReference type="InterPro" id="IPR039420">
    <property type="entry name" value="WalR-like"/>
</dbReference>
<evidence type="ECO:0000313" key="8">
    <source>
        <dbReference type="EMBL" id="SBS72972.1"/>
    </source>
</evidence>
<dbReference type="PANTHER" id="PTHR43214:SF24">
    <property type="entry name" value="TRANSCRIPTIONAL REGULATORY PROTEIN NARL-RELATED"/>
    <property type="match status" value="1"/>
</dbReference>
<gene>
    <name evidence="8" type="ORF">MHPYR_150080</name>
</gene>
<dbReference type="SUPFAM" id="SSF46894">
    <property type="entry name" value="C-terminal effector domain of the bipartite response regulators"/>
    <property type="match status" value="1"/>
</dbReference>
<keyword evidence="1 5" id="KW-0597">Phosphoprotein</keyword>
<keyword evidence="2" id="KW-0805">Transcription regulation</keyword>
<dbReference type="InterPro" id="IPR016032">
    <property type="entry name" value="Sig_transdc_resp-reg_C-effctor"/>
</dbReference>
<dbReference type="Gene3D" id="3.40.50.2300">
    <property type="match status" value="1"/>
</dbReference>
<evidence type="ECO:0000259" key="7">
    <source>
        <dbReference type="PROSITE" id="PS50110"/>
    </source>
</evidence>
<dbReference type="CDD" id="cd17535">
    <property type="entry name" value="REC_NarL-like"/>
    <property type="match status" value="1"/>
</dbReference>
<dbReference type="SMART" id="SM00448">
    <property type="entry name" value="REC"/>
    <property type="match status" value="1"/>
</dbReference>
<dbReference type="InterPro" id="IPR058245">
    <property type="entry name" value="NreC/VraR/RcsB-like_REC"/>
</dbReference>
<dbReference type="SUPFAM" id="SSF52172">
    <property type="entry name" value="CheY-like"/>
    <property type="match status" value="1"/>
</dbReference>
<feature type="domain" description="Response regulatory" evidence="7">
    <location>
        <begin position="11"/>
        <end position="129"/>
    </location>
</feature>
<name>A0A1Y5P2S1_9MYCO</name>
<dbReference type="EMBL" id="FLQS01000007">
    <property type="protein sequence ID" value="SBS72972.1"/>
    <property type="molecule type" value="Genomic_DNA"/>
</dbReference>
<evidence type="ECO:0000256" key="1">
    <source>
        <dbReference type="ARBA" id="ARBA00022553"/>
    </source>
</evidence>
<evidence type="ECO:0000256" key="3">
    <source>
        <dbReference type="ARBA" id="ARBA00023125"/>
    </source>
</evidence>
<proteinExistence type="predicted"/>
<protein>
    <submittedName>
        <fullName evidence="8">LuxR family two component transcriptional regulator</fullName>
    </submittedName>
</protein>
<evidence type="ECO:0000256" key="4">
    <source>
        <dbReference type="ARBA" id="ARBA00023163"/>
    </source>
</evidence>
<dbReference type="SMART" id="SM00421">
    <property type="entry name" value="HTH_LUXR"/>
    <property type="match status" value="1"/>
</dbReference>
<dbReference type="PROSITE" id="PS50110">
    <property type="entry name" value="RESPONSE_REGULATORY"/>
    <property type="match status" value="1"/>
</dbReference>
<evidence type="ECO:0000256" key="5">
    <source>
        <dbReference type="PROSITE-ProRule" id="PRU00169"/>
    </source>
</evidence>
<dbReference type="Pfam" id="PF00196">
    <property type="entry name" value="GerE"/>
    <property type="match status" value="1"/>
</dbReference>
<dbReference type="PANTHER" id="PTHR43214">
    <property type="entry name" value="TWO-COMPONENT RESPONSE REGULATOR"/>
    <property type="match status" value="1"/>
</dbReference>
<feature type="domain" description="HTH luxR-type" evidence="6">
    <location>
        <begin position="151"/>
        <end position="216"/>
    </location>
</feature>
<organism evidence="8">
    <name type="scientific">uncultured Mycobacterium sp</name>
    <dbReference type="NCBI Taxonomy" id="171292"/>
    <lineage>
        <taxon>Bacteria</taxon>
        <taxon>Bacillati</taxon>
        <taxon>Actinomycetota</taxon>
        <taxon>Actinomycetes</taxon>
        <taxon>Mycobacteriales</taxon>
        <taxon>Mycobacteriaceae</taxon>
        <taxon>Mycobacterium</taxon>
        <taxon>environmental samples</taxon>
    </lineage>
</organism>
<dbReference type="AlphaFoldDB" id="A0A1Y5P2S1"/>
<keyword evidence="4" id="KW-0804">Transcription</keyword>
<accession>A0A1Y5P2S1</accession>
<dbReference type="InterPro" id="IPR011006">
    <property type="entry name" value="CheY-like_superfamily"/>
</dbReference>